<accession>A0AAV9IV09</accession>
<proteinExistence type="predicted"/>
<reference evidence="2 3" key="1">
    <citation type="submission" date="2022-07" db="EMBL/GenBank/DDBJ databases">
        <title>Genome-wide signatures of adaptation to extreme environments.</title>
        <authorList>
            <person name="Cho C.H."/>
            <person name="Yoon H.S."/>
        </authorList>
    </citation>
    <scope>NUCLEOTIDE SEQUENCE [LARGE SCALE GENOMIC DNA]</scope>
    <source>
        <strain evidence="2 3">DBV 063 E5</strain>
    </source>
</reference>
<evidence type="ECO:0000313" key="2">
    <source>
        <dbReference type="EMBL" id="KAK4536150.1"/>
    </source>
</evidence>
<sequence length="91" mass="10433">MCFTARFKLRDGHYEFGPAAFWHWMLEGCPRAKDCAATPPLSPRTSRAGDASAPGRDSISDMHAYRSMDVPDEKQLEEFRRSVEPSREQER</sequence>
<protein>
    <submittedName>
        <fullName evidence="2">Uncharacterized protein</fullName>
    </submittedName>
</protein>
<feature type="region of interest" description="Disordered" evidence="1">
    <location>
        <begin position="35"/>
        <end position="91"/>
    </location>
</feature>
<dbReference type="AlphaFoldDB" id="A0AAV9IV09"/>
<feature type="compositionally biased region" description="Basic and acidic residues" evidence="1">
    <location>
        <begin position="58"/>
        <end position="91"/>
    </location>
</feature>
<comment type="caution">
    <text evidence="2">The sequence shown here is derived from an EMBL/GenBank/DDBJ whole genome shotgun (WGS) entry which is preliminary data.</text>
</comment>
<name>A0AAV9IV09_CYACA</name>
<organism evidence="2 3">
    <name type="scientific">Cyanidium caldarium</name>
    <name type="common">Red alga</name>
    <dbReference type="NCBI Taxonomy" id="2771"/>
    <lineage>
        <taxon>Eukaryota</taxon>
        <taxon>Rhodophyta</taxon>
        <taxon>Bangiophyceae</taxon>
        <taxon>Cyanidiales</taxon>
        <taxon>Cyanidiaceae</taxon>
        <taxon>Cyanidium</taxon>
    </lineage>
</organism>
<gene>
    <name evidence="2" type="ORF">CDCA_CDCA07G2175</name>
</gene>
<evidence type="ECO:0000256" key="1">
    <source>
        <dbReference type="SAM" id="MobiDB-lite"/>
    </source>
</evidence>
<dbReference type="Proteomes" id="UP001301350">
    <property type="component" value="Unassembled WGS sequence"/>
</dbReference>
<keyword evidence="3" id="KW-1185">Reference proteome</keyword>
<evidence type="ECO:0000313" key="3">
    <source>
        <dbReference type="Proteomes" id="UP001301350"/>
    </source>
</evidence>
<dbReference type="EMBL" id="JANCYW010000007">
    <property type="protein sequence ID" value="KAK4536150.1"/>
    <property type="molecule type" value="Genomic_DNA"/>
</dbReference>